<evidence type="ECO:0000256" key="3">
    <source>
        <dbReference type="ARBA" id="ARBA00023125"/>
    </source>
</evidence>
<dbReference type="Gene3D" id="4.10.280.10">
    <property type="entry name" value="Helix-loop-helix DNA-binding domain"/>
    <property type="match status" value="1"/>
</dbReference>
<organism evidence="8 9">
    <name type="scientific">Australozyma saopauloensis</name>
    <dbReference type="NCBI Taxonomy" id="291208"/>
    <lineage>
        <taxon>Eukaryota</taxon>
        <taxon>Fungi</taxon>
        <taxon>Dikarya</taxon>
        <taxon>Ascomycota</taxon>
        <taxon>Saccharomycotina</taxon>
        <taxon>Pichiomycetes</taxon>
        <taxon>Metschnikowiaceae</taxon>
        <taxon>Australozyma</taxon>
    </lineage>
</organism>
<keyword evidence="9" id="KW-1185">Reference proteome</keyword>
<name>A0AAX4HFY3_9ASCO</name>
<feature type="compositionally biased region" description="Polar residues" evidence="6">
    <location>
        <begin position="264"/>
        <end position="284"/>
    </location>
</feature>
<evidence type="ECO:0000256" key="2">
    <source>
        <dbReference type="ARBA" id="ARBA00023015"/>
    </source>
</evidence>
<comment type="subcellular location">
    <subcellularLocation>
        <location evidence="1">Nucleus</location>
    </subcellularLocation>
</comment>
<dbReference type="RefSeq" id="XP_062879911.1">
    <property type="nucleotide sequence ID" value="XM_063023841.1"/>
</dbReference>
<evidence type="ECO:0000259" key="7">
    <source>
        <dbReference type="PROSITE" id="PS50888"/>
    </source>
</evidence>
<evidence type="ECO:0000313" key="9">
    <source>
        <dbReference type="Proteomes" id="UP001338582"/>
    </source>
</evidence>
<dbReference type="SMART" id="SM00353">
    <property type="entry name" value="HLH"/>
    <property type="match status" value="1"/>
</dbReference>
<keyword evidence="4" id="KW-0804">Transcription</keyword>
<dbReference type="KEGG" id="asau:88175985"/>
<dbReference type="Pfam" id="PF00010">
    <property type="entry name" value="HLH"/>
    <property type="match status" value="1"/>
</dbReference>
<dbReference type="PANTHER" id="PTHR45776:SF2">
    <property type="entry name" value="MIP04163P"/>
    <property type="match status" value="1"/>
</dbReference>
<dbReference type="SUPFAM" id="SSF47459">
    <property type="entry name" value="HLH, helix-loop-helix DNA-binding domain"/>
    <property type="match status" value="1"/>
</dbReference>
<dbReference type="CDD" id="cd11387">
    <property type="entry name" value="bHLHzip_USF_MITF"/>
    <property type="match status" value="1"/>
</dbReference>
<feature type="region of interest" description="Disordered" evidence="6">
    <location>
        <begin position="252"/>
        <end position="296"/>
    </location>
</feature>
<keyword evidence="5" id="KW-0539">Nucleus</keyword>
<protein>
    <recommendedName>
        <fullName evidence="7">BHLH domain-containing protein</fullName>
    </recommendedName>
</protein>
<feature type="compositionally biased region" description="Basic and acidic residues" evidence="6">
    <location>
        <begin position="285"/>
        <end position="296"/>
    </location>
</feature>
<evidence type="ECO:0000256" key="1">
    <source>
        <dbReference type="ARBA" id="ARBA00004123"/>
    </source>
</evidence>
<dbReference type="InterPro" id="IPR036638">
    <property type="entry name" value="HLH_DNA-bd_sf"/>
</dbReference>
<gene>
    <name evidence="8" type="ORF">PUMCH_004925</name>
</gene>
<dbReference type="GO" id="GO:0005634">
    <property type="term" value="C:nucleus"/>
    <property type="evidence" value="ECO:0007669"/>
    <property type="project" value="UniProtKB-SubCell"/>
</dbReference>
<evidence type="ECO:0000256" key="5">
    <source>
        <dbReference type="ARBA" id="ARBA00023242"/>
    </source>
</evidence>
<proteinExistence type="predicted"/>
<dbReference type="GO" id="GO:0000978">
    <property type="term" value="F:RNA polymerase II cis-regulatory region sequence-specific DNA binding"/>
    <property type="evidence" value="ECO:0007669"/>
    <property type="project" value="TreeGrafter"/>
</dbReference>
<accession>A0AAX4HFY3</accession>
<dbReference type="Proteomes" id="UP001338582">
    <property type="component" value="Chromosome 6"/>
</dbReference>
<dbReference type="AlphaFoldDB" id="A0AAX4HFY3"/>
<keyword evidence="2" id="KW-0805">Transcription regulation</keyword>
<dbReference type="InterPro" id="IPR011598">
    <property type="entry name" value="bHLH_dom"/>
</dbReference>
<sequence length="438" mass="48407">MEDYLRDSPIGDPHKMNHREKGRPIDPDVGYQEFDYLHNSNPNPVFDLNVQDTGREANAISANDPYYETFDFLASPNHNNVSPVGGMDPVGGIDFTRNDVTGSDQFGFGVSSHDPLTALDLIISPQPETDNNMFGSAQYFSPNTRSNQFSLLNPIDENAFSNSYHGSAFSPDIQPQGGISIPAPLNMDLYLSPNAFVSPQFNAYDGSYDTLASPYSNSYLNSPPPMNLTQSASIPNPASFTLALLSRALSPPPPQQGLGVSAPTGPSAQSRKTMDLTSSSQNLTQEEKAKRRREFHNAVERRRRDLIKEKIKILGVLVPPSLLTPQVCATQILQKLSQPLSKELKELIEATKVKEIKPNKASILLTSVDYIRHLHYVIEKQRARREEIEATIASYENGSERYDFNADALPTSSASLHQSLGEFNPDEFFSDVLADPTK</sequence>
<dbReference type="PANTHER" id="PTHR45776">
    <property type="entry name" value="MIP04163P"/>
    <property type="match status" value="1"/>
</dbReference>
<reference evidence="8 9" key="1">
    <citation type="submission" date="2023-10" db="EMBL/GenBank/DDBJ databases">
        <title>Draft Genome Sequence of Candida saopaulonensis from a very Premature Infant with Sepsis.</title>
        <authorList>
            <person name="Ning Y."/>
            <person name="Dai R."/>
            <person name="Xiao M."/>
            <person name="Xu Y."/>
            <person name="Yan Q."/>
            <person name="Zhang L."/>
        </authorList>
    </citation>
    <scope>NUCLEOTIDE SEQUENCE [LARGE SCALE GENOMIC DNA]</scope>
    <source>
        <strain evidence="8 9">19XY460</strain>
    </source>
</reference>
<feature type="domain" description="BHLH" evidence="7">
    <location>
        <begin position="291"/>
        <end position="374"/>
    </location>
</feature>
<evidence type="ECO:0000313" key="8">
    <source>
        <dbReference type="EMBL" id="WPK27533.1"/>
    </source>
</evidence>
<dbReference type="PROSITE" id="PS50888">
    <property type="entry name" value="BHLH"/>
    <property type="match status" value="1"/>
</dbReference>
<dbReference type="EMBL" id="CP138899">
    <property type="protein sequence ID" value="WPK27533.1"/>
    <property type="molecule type" value="Genomic_DNA"/>
</dbReference>
<dbReference type="GO" id="GO:0046983">
    <property type="term" value="F:protein dimerization activity"/>
    <property type="evidence" value="ECO:0007669"/>
    <property type="project" value="InterPro"/>
</dbReference>
<evidence type="ECO:0000256" key="6">
    <source>
        <dbReference type="SAM" id="MobiDB-lite"/>
    </source>
</evidence>
<keyword evidence="3" id="KW-0238">DNA-binding</keyword>
<dbReference type="GO" id="GO:0000981">
    <property type="term" value="F:DNA-binding transcription factor activity, RNA polymerase II-specific"/>
    <property type="evidence" value="ECO:0007669"/>
    <property type="project" value="TreeGrafter"/>
</dbReference>
<evidence type="ECO:0000256" key="4">
    <source>
        <dbReference type="ARBA" id="ARBA00023163"/>
    </source>
</evidence>
<dbReference type="GeneID" id="88175985"/>
<feature type="region of interest" description="Disordered" evidence="6">
    <location>
        <begin position="1"/>
        <end position="24"/>
    </location>
</feature>